<dbReference type="Pfam" id="PF13041">
    <property type="entry name" value="PPR_2"/>
    <property type="match status" value="2"/>
</dbReference>
<dbReference type="InterPro" id="IPR002885">
    <property type="entry name" value="PPR_rpt"/>
</dbReference>
<dbReference type="GO" id="GO:0003723">
    <property type="term" value="F:RNA binding"/>
    <property type="evidence" value="ECO:0007669"/>
    <property type="project" value="InterPro"/>
</dbReference>
<evidence type="ECO:0000256" key="2">
    <source>
        <dbReference type="PROSITE-ProRule" id="PRU00708"/>
    </source>
</evidence>
<dbReference type="SUPFAM" id="SSF48452">
    <property type="entry name" value="TPR-like"/>
    <property type="match status" value="2"/>
</dbReference>
<proteinExistence type="predicted"/>
<feature type="repeat" description="PPR" evidence="2">
    <location>
        <begin position="123"/>
        <end position="153"/>
    </location>
</feature>
<evidence type="ECO:0008006" key="5">
    <source>
        <dbReference type="Google" id="ProtNLM"/>
    </source>
</evidence>
<reference evidence="3" key="1">
    <citation type="submission" date="2021-03" db="EMBL/GenBank/DDBJ databases">
        <authorList>
            <person name="Li Z."/>
            <person name="Yang C."/>
        </authorList>
    </citation>
    <scope>NUCLEOTIDE SEQUENCE</scope>
    <source>
        <strain evidence="3">Dzin_1.0</strain>
        <tissue evidence="3">Leaf</tissue>
    </source>
</reference>
<dbReference type="NCBIfam" id="TIGR00756">
    <property type="entry name" value="PPR"/>
    <property type="match status" value="5"/>
</dbReference>
<evidence type="ECO:0000313" key="3">
    <source>
        <dbReference type="EMBL" id="KAJ0987743.1"/>
    </source>
</evidence>
<feature type="repeat" description="PPR" evidence="2">
    <location>
        <begin position="22"/>
        <end position="56"/>
    </location>
</feature>
<keyword evidence="4" id="KW-1185">Reference proteome</keyword>
<feature type="repeat" description="PPR" evidence="2">
    <location>
        <begin position="154"/>
        <end position="188"/>
    </location>
</feature>
<dbReference type="PANTHER" id="PTHR47926">
    <property type="entry name" value="PENTATRICOPEPTIDE REPEAT-CONTAINING PROTEIN"/>
    <property type="match status" value="1"/>
</dbReference>
<dbReference type="PROSITE" id="PS51375">
    <property type="entry name" value="PPR"/>
    <property type="match status" value="5"/>
</dbReference>
<dbReference type="PANTHER" id="PTHR47926:SF357">
    <property type="entry name" value="PENTATRICOPEPTIDE REPEAT-CONTAINING PROTEIN"/>
    <property type="match status" value="1"/>
</dbReference>
<dbReference type="InterPro" id="IPR011990">
    <property type="entry name" value="TPR-like_helical_dom_sf"/>
</dbReference>
<dbReference type="AlphaFoldDB" id="A0A9D5DBC4"/>
<reference evidence="3" key="2">
    <citation type="journal article" date="2022" name="Hortic Res">
        <title>The genome of Dioscorea zingiberensis sheds light on the biosynthesis, origin and evolution of the medicinally important diosgenin saponins.</title>
        <authorList>
            <person name="Li Y."/>
            <person name="Tan C."/>
            <person name="Li Z."/>
            <person name="Guo J."/>
            <person name="Li S."/>
            <person name="Chen X."/>
            <person name="Wang C."/>
            <person name="Dai X."/>
            <person name="Yang H."/>
            <person name="Song W."/>
            <person name="Hou L."/>
            <person name="Xu J."/>
            <person name="Tong Z."/>
            <person name="Xu A."/>
            <person name="Yuan X."/>
            <person name="Wang W."/>
            <person name="Yang Q."/>
            <person name="Chen L."/>
            <person name="Sun Z."/>
            <person name="Wang K."/>
            <person name="Pan B."/>
            <person name="Chen J."/>
            <person name="Bao Y."/>
            <person name="Liu F."/>
            <person name="Qi X."/>
            <person name="Gang D.R."/>
            <person name="Wen J."/>
            <person name="Li J."/>
        </authorList>
    </citation>
    <scope>NUCLEOTIDE SEQUENCE</scope>
    <source>
        <strain evidence="3">Dzin_1.0</strain>
    </source>
</reference>
<accession>A0A9D5DBC4</accession>
<sequence length="476" mass="53271">MHESHGACSYARQLFDEMPNWDVVSATSIIGSFARQGRYHDAVSLFSRVLLLGIRPNEFTFGTTLYASTALGDLNIGKQLHAYVTKMGLQSNVFVGSSLLDHYAKVGTIRDAQCTFEGIRVPNVVAYTALINGYLKNAKFGDALKLFRRMPERNVVSWNAMIGGCSQMGLNEESVNLFVKMCRDGMKPTDSTFACLFSAAANIAALGMGRSFHSSAIKSLAKLDVFVGNSLISFYSKCGCLEDSVRVFDRLKDRNVVSWNAVICGYAQNGKGVEALEFFRRMRLSGLKPNSVTLLGLLFGCNHAGLVDDGYSYFKLAMIEEPHILKPEHYACVINLLSRSGQFNEAKRFLQELPFDPGIGFWKALLGGCQIHLNKDMAEAIAHRILELDPKDISSYVQLSNVYSSAGRWQSVSAIRREMKERGMKRVPGCSWIEVRNKVHVFFNADRRHPQTYEIYETLMAFMATLESKSFHDLHY</sequence>
<feature type="repeat" description="PPR" evidence="2">
    <location>
        <begin position="255"/>
        <end position="289"/>
    </location>
</feature>
<dbReference type="Gene3D" id="1.25.40.10">
    <property type="entry name" value="Tetratricopeptide repeat domain"/>
    <property type="match status" value="4"/>
</dbReference>
<name>A0A9D5DBC4_9LILI</name>
<dbReference type="Pfam" id="PF12854">
    <property type="entry name" value="PPR_1"/>
    <property type="match status" value="1"/>
</dbReference>
<dbReference type="EMBL" id="JAGGNH010000001">
    <property type="protein sequence ID" value="KAJ0987743.1"/>
    <property type="molecule type" value="Genomic_DNA"/>
</dbReference>
<protein>
    <recommendedName>
        <fullName evidence="5">Pentatricopeptide repeat-containing protein</fullName>
    </recommendedName>
</protein>
<dbReference type="GO" id="GO:0009451">
    <property type="term" value="P:RNA modification"/>
    <property type="evidence" value="ECO:0007669"/>
    <property type="project" value="InterPro"/>
</dbReference>
<evidence type="ECO:0000256" key="1">
    <source>
        <dbReference type="ARBA" id="ARBA00022737"/>
    </source>
</evidence>
<evidence type="ECO:0000313" key="4">
    <source>
        <dbReference type="Proteomes" id="UP001085076"/>
    </source>
</evidence>
<dbReference type="InterPro" id="IPR046960">
    <property type="entry name" value="PPR_At4g14850-like_plant"/>
</dbReference>
<dbReference type="FunFam" id="1.25.40.10:FF:000719">
    <property type="entry name" value="Pentatricopeptide repeat-containing protein mitochondrial"/>
    <property type="match status" value="1"/>
</dbReference>
<dbReference type="FunFam" id="1.25.40.10:FF:000144">
    <property type="entry name" value="Pentatricopeptide repeat-containing protein, mitochondrial"/>
    <property type="match status" value="1"/>
</dbReference>
<gene>
    <name evidence="3" type="ORF">J5N97_006099</name>
</gene>
<dbReference type="OrthoDB" id="185373at2759"/>
<dbReference type="InterPro" id="IPR046848">
    <property type="entry name" value="E_motif"/>
</dbReference>
<dbReference type="Proteomes" id="UP001085076">
    <property type="component" value="Miscellaneous, Linkage group lg01"/>
</dbReference>
<dbReference type="Pfam" id="PF20431">
    <property type="entry name" value="E_motif"/>
    <property type="match status" value="1"/>
</dbReference>
<feature type="repeat" description="PPR" evidence="2">
    <location>
        <begin position="392"/>
        <end position="426"/>
    </location>
</feature>
<keyword evidence="1" id="KW-0677">Repeat</keyword>
<organism evidence="3 4">
    <name type="scientific">Dioscorea zingiberensis</name>
    <dbReference type="NCBI Taxonomy" id="325984"/>
    <lineage>
        <taxon>Eukaryota</taxon>
        <taxon>Viridiplantae</taxon>
        <taxon>Streptophyta</taxon>
        <taxon>Embryophyta</taxon>
        <taxon>Tracheophyta</taxon>
        <taxon>Spermatophyta</taxon>
        <taxon>Magnoliopsida</taxon>
        <taxon>Liliopsida</taxon>
        <taxon>Dioscoreales</taxon>
        <taxon>Dioscoreaceae</taxon>
        <taxon>Dioscorea</taxon>
    </lineage>
</organism>
<dbReference type="Pfam" id="PF01535">
    <property type="entry name" value="PPR"/>
    <property type="match status" value="2"/>
</dbReference>
<comment type="caution">
    <text evidence="3">The sequence shown here is derived from an EMBL/GenBank/DDBJ whole genome shotgun (WGS) entry which is preliminary data.</text>
</comment>